<keyword evidence="2" id="KW-1185">Reference proteome</keyword>
<evidence type="ECO:0000313" key="1">
    <source>
        <dbReference type="EMBL" id="OCK87770.1"/>
    </source>
</evidence>
<sequence>MYEQFNLDVYLDENYEFDVCGTPDPPWDSHIDPAVPRNDLQNRPATLPLASVEESSLNPANSVTPFQQFLNIALPEDTLQRALQEDLEDSSGGICTNRPKQSRFPLESVSILKIWLEKHMENPYPTSQEKTELAAMAHLSVQQVSNWFVNHRQRQLPPKRQMSPMEAWLSSSSDDEVASYRDIRRALQNRRKKDTPMYDIEPRTKFSSFQIPSPPSDARSVSTGSISSISSISSTGSAFSQCKDAVLSGPPRRGRKRHHGLLSTPFKLSGQNDRNSPKKQKAASDVGSDTDGPSSDLNFQCTFCYKRLSSKTWKRHETTQHFPQHQWTCMKNGFRTAHDPLTRRNFVEGFLFLPKLVCIFCNSSDPDESHAVSCHRISQCLENPESDRTFTRKDHLVQHLWRFHNSSLSSFFLESWKSKTELDDDFEWNCGFCGDSLRGWDIRANHIAKHFRERKTMADWCSDRGV</sequence>
<evidence type="ECO:0000313" key="2">
    <source>
        <dbReference type="Proteomes" id="UP000250078"/>
    </source>
</evidence>
<name>A0ACC8EMZ7_9PEZI</name>
<dbReference type="EMBL" id="KV748255">
    <property type="protein sequence ID" value="OCK87770.1"/>
    <property type="molecule type" value="Genomic_DNA"/>
</dbReference>
<organism evidence="1 2">
    <name type="scientific">Cenococcum geophilum 1.58</name>
    <dbReference type="NCBI Taxonomy" id="794803"/>
    <lineage>
        <taxon>Eukaryota</taxon>
        <taxon>Fungi</taxon>
        <taxon>Dikarya</taxon>
        <taxon>Ascomycota</taxon>
        <taxon>Pezizomycotina</taxon>
        <taxon>Dothideomycetes</taxon>
        <taxon>Pleosporomycetidae</taxon>
        <taxon>Gloniales</taxon>
        <taxon>Gloniaceae</taxon>
        <taxon>Cenococcum</taxon>
    </lineage>
</organism>
<reference evidence="1 2" key="1">
    <citation type="journal article" date="2016" name="Nat. Commun.">
        <title>Ectomycorrhizal ecology is imprinted in the genome of the dominant symbiotic fungus Cenococcum geophilum.</title>
        <authorList>
            <consortium name="DOE Joint Genome Institute"/>
            <person name="Peter M."/>
            <person name="Kohler A."/>
            <person name="Ohm R.A."/>
            <person name="Kuo A."/>
            <person name="Krutzmann J."/>
            <person name="Morin E."/>
            <person name="Arend M."/>
            <person name="Barry K.W."/>
            <person name="Binder M."/>
            <person name="Choi C."/>
            <person name="Clum A."/>
            <person name="Copeland A."/>
            <person name="Grisel N."/>
            <person name="Haridas S."/>
            <person name="Kipfer T."/>
            <person name="LaButti K."/>
            <person name="Lindquist E."/>
            <person name="Lipzen A."/>
            <person name="Maire R."/>
            <person name="Meier B."/>
            <person name="Mihaltcheva S."/>
            <person name="Molinier V."/>
            <person name="Murat C."/>
            <person name="Poggeler S."/>
            <person name="Quandt C.A."/>
            <person name="Sperisen C."/>
            <person name="Tritt A."/>
            <person name="Tisserant E."/>
            <person name="Crous P.W."/>
            <person name="Henrissat B."/>
            <person name="Nehls U."/>
            <person name="Egli S."/>
            <person name="Spatafora J.W."/>
            <person name="Grigoriev I.V."/>
            <person name="Martin F.M."/>
        </authorList>
    </citation>
    <scope>NUCLEOTIDE SEQUENCE [LARGE SCALE GENOMIC DNA]</scope>
    <source>
        <strain evidence="1 2">1.58</strain>
    </source>
</reference>
<dbReference type="Proteomes" id="UP000250078">
    <property type="component" value="Unassembled WGS sequence"/>
</dbReference>
<proteinExistence type="predicted"/>
<protein>
    <submittedName>
        <fullName evidence="1">Uncharacterized protein</fullName>
    </submittedName>
</protein>
<accession>A0ACC8EMZ7</accession>
<gene>
    <name evidence="1" type="ORF">K441DRAFT_682402</name>
</gene>